<dbReference type="InterPro" id="IPR029058">
    <property type="entry name" value="AB_hydrolase_fold"/>
</dbReference>
<dbReference type="InterPro" id="IPR022742">
    <property type="entry name" value="Hydrolase_4"/>
</dbReference>
<sequence length="208" mass="22575">MSEQLISGPVGDIELRLEVLERADSNTEARAVPLAIICHPHPVYGGTMTNKVVHILAAGFRELGAHTLRFNFRGVGCSAGEFDHGEGEADDLLAVVNWAQSRFPDSPLWLAGFSFGAWIALKSMPQLHAERLVLVAPPVDMYDFSAIPEVSVPWMVIQGGEDEVVSATAVANWTAQREHAPLFQTLSSAGHFFHGQLNDLKACLKAGF</sequence>
<dbReference type="SUPFAM" id="SSF53474">
    <property type="entry name" value="alpha/beta-Hydrolases"/>
    <property type="match status" value="1"/>
</dbReference>
<dbReference type="EMBL" id="UOFY01000075">
    <property type="protein sequence ID" value="VAX11767.1"/>
    <property type="molecule type" value="Genomic_DNA"/>
</dbReference>
<reference evidence="2" key="1">
    <citation type="submission" date="2018-06" db="EMBL/GenBank/DDBJ databases">
        <authorList>
            <person name="Zhirakovskaya E."/>
        </authorList>
    </citation>
    <scope>NUCLEOTIDE SEQUENCE</scope>
</reference>
<dbReference type="PANTHER" id="PTHR42103:SF2">
    <property type="entry name" value="AB HYDROLASE-1 DOMAIN-CONTAINING PROTEIN"/>
    <property type="match status" value="1"/>
</dbReference>
<dbReference type="GO" id="GO:0016787">
    <property type="term" value="F:hydrolase activity"/>
    <property type="evidence" value="ECO:0007669"/>
    <property type="project" value="UniProtKB-KW"/>
</dbReference>
<keyword evidence="2" id="KW-0378">Hydrolase</keyword>
<gene>
    <name evidence="2" type="ORF">MNBD_GAMMA25-2179</name>
</gene>
<dbReference type="Gene3D" id="3.40.50.1820">
    <property type="entry name" value="alpha/beta hydrolase"/>
    <property type="match status" value="1"/>
</dbReference>
<evidence type="ECO:0000259" key="1">
    <source>
        <dbReference type="Pfam" id="PF12146"/>
    </source>
</evidence>
<dbReference type="PANTHER" id="PTHR42103">
    <property type="entry name" value="ALPHA/BETA-HYDROLASES SUPERFAMILY PROTEIN"/>
    <property type="match status" value="1"/>
</dbReference>
<protein>
    <submittedName>
        <fullName evidence="2">Hydrolase SMc00528, alpha/beta fold family</fullName>
    </submittedName>
</protein>
<dbReference type="AlphaFoldDB" id="A0A3B1C4D6"/>
<evidence type="ECO:0000313" key="2">
    <source>
        <dbReference type="EMBL" id="VAX11767.1"/>
    </source>
</evidence>
<accession>A0A3B1C4D6</accession>
<organism evidence="2">
    <name type="scientific">hydrothermal vent metagenome</name>
    <dbReference type="NCBI Taxonomy" id="652676"/>
    <lineage>
        <taxon>unclassified sequences</taxon>
        <taxon>metagenomes</taxon>
        <taxon>ecological metagenomes</taxon>
    </lineage>
</organism>
<proteinExistence type="predicted"/>
<dbReference type="Pfam" id="PF12146">
    <property type="entry name" value="Hydrolase_4"/>
    <property type="match status" value="1"/>
</dbReference>
<feature type="domain" description="Serine aminopeptidase S33" evidence="1">
    <location>
        <begin position="51"/>
        <end position="140"/>
    </location>
</feature>
<name>A0A3B1C4D6_9ZZZZ</name>